<gene>
    <name evidence="1" type="ORF">EHH44_17105</name>
</gene>
<dbReference type="Proteomes" id="UP000268891">
    <property type="component" value="Unassembled WGS sequence"/>
</dbReference>
<sequence length="79" mass="8389">MNPNLDDWWPTSSLPTTLQPYSRCYRNVNGECVPSPSASSTLPGRATAECRDGTYSFSSHRSGSCAGHGGVAVWLDGPA</sequence>
<keyword evidence="2" id="KW-1185">Reference proteome</keyword>
<accession>A0ACD2EJQ4</accession>
<comment type="caution">
    <text evidence="1">The sequence shown here is derived from an EMBL/GenBank/DDBJ whole genome shotgun (WGS) entry which is preliminary data.</text>
</comment>
<protein>
    <submittedName>
        <fullName evidence="1">DUF3761 domain-containing protein</fullName>
    </submittedName>
</protein>
<reference evidence="1" key="1">
    <citation type="submission" date="2018-11" db="EMBL/GenBank/DDBJ databases">
        <authorList>
            <person name="Sattar A."/>
            <person name="Zunita Z."/>
            <person name="Jalila A."/>
            <person name="Saleha A.A."/>
        </authorList>
    </citation>
    <scope>NUCLEOTIDE SEQUENCE</scope>
    <source>
        <strain evidence="1">F12-74</strain>
    </source>
</reference>
<dbReference type="EMBL" id="RRZR01000044">
    <property type="protein sequence ID" value="RRR42550.1"/>
    <property type="molecule type" value="Genomic_DNA"/>
</dbReference>
<evidence type="ECO:0000313" key="1">
    <source>
        <dbReference type="EMBL" id="RRR42550.1"/>
    </source>
</evidence>
<name>A0ACD2EJQ4_9MYCO</name>
<proteinExistence type="predicted"/>
<evidence type="ECO:0000313" key="2">
    <source>
        <dbReference type="Proteomes" id="UP000268891"/>
    </source>
</evidence>
<organism evidence="1 2">
    <name type="scientific">Mycolicibacter terrae</name>
    <dbReference type="NCBI Taxonomy" id="1788"/>
    <lineage>
        <taxon>Bacteria</taxon>
        <taxon>Bacillati</taxon>
        <taxon>Actinomycetota</taxon>
        <taxon>Actinomycetes</taxon>
        <taxon>Mycobacteriales</taxon>
        <taxon>Mycobacteriaceae</taxon>
        <taxon>Mycolicibacter</taxon>
    </lineage>
</organism>